<gene>
    <name evidence="1" type="ORF">LEA_13457</name>
</gene>
<sequence length="112" mass="12980">RYDNLVEQFGKKTPAVGFALLLDQLMEALRSQEIPIEAQEKDYLILYRSANRKKALEMAKSYRTDNQPARLLRKDAQTPLSEYIAYGKRNEVSKLLYIDDTGEISEFDLSEM</sequence>
<dbReference type="AlphaFoldDB" id="K1SNT2"/>
<protein>
    <submittedName>
        <fullName evidence="1">ATP phosphoribosyltransferase regulatory subunit</fullName>
    </submittedName>
</protein>
<keyword evidence="1" id="KW-0328">Glycosyltransferase</keyword>
<organism evidence="1">
    <name type="scientific">human gut metagenome</name>
    <dbReference type="NCBI Taxonomy" id="408170"/>
    <lineage>
        <taxon>unclassified sequences</taxon>
        <taxon>metagenomes</taxon>
        <taxon>organismal metagenomes</taxon>
    </lineage>
</organism>
<dbReference type="GO" id="GO:0016757">
    <property type="term" value="F:glycosyltransferase activity"/>
    <property type="evidence" value="ECO:0007669"/>
    <property type="project" value="UniProtKB-KW"/>
</dbReference>
<feature type="non-terminal residue" evidence="1">
    <location>
        <position position="1"/>
    </location>
</feature>
<comment type="caution">
    <text evidence="1">The sequence shown here is derived from an EMBL/GenBank/DDBJ whole genome shotgun (WGS) entry which is preliminary data.</text>
</comment>
<evidence type="ECO:0000313" key="1">
    <source>
        <dbReference type="EMBL" id="EKC59253.1"/>
    </source>
</evidence>
<accession>K1SNT2</accession>
<keyword evidence="1" id="KW-0808">Transferase</keyword>
<proteinExistence type="predicted"/>
<dbReference type="Gene3D" id="3.30.930.10">
    <property type="entry name" value="Bira Bifunctional Protein, Domain 2"/>
    <property type="match status" value="1"/>
</dbReference>
<dbReference type="EMBL" id="AJWY01009134">
    <property type="protein sequence ID" value="EKC59253.1"/>
    <property type="molecule type" value="Genomic_DNA"/>
</dbReference>
<dbReference type="InterPro" id="IPR045864">
    <property type="entry name" value="aa-tRNA-synth_II/BPL/LPL"/>
</dbReference>
<reference evidence="1" key="1">
    <citation type="journal article" date="2013" name="Environ. Microbiol.">
        <title>Microbiota from the distal guts of lean and obese adolescents exhibit partial functional redundancy besides clear differences in community structure.</title>
        <authorList>
            <person name="Ferrer M."/>
            <person name="Ruiz A."/>
            <person name="Lanza F."/>
            <person name="Haange S.B."/>
            <person name="Oberbach A."/>
            <person name="Till H."/>
            <person name="Bargiela R."/>
            <person name="Campoy C."/>
            <person name="Segura M.T."/>
            <person name="Richter M."/>
            <person name="von Bergen M."/>
            <person name="Seifert J."/>
            <person name="Suarez A."/>
        </authorList>
    </citation>
    <scope>NUCLEOTIDE SEQUENCE</scope>
</reference>
<name>K1SNT2_9ZZZZ</name>